<evidence type="ECO:0000256" key="7">
    <source>
        <dbReference type="SAM" id="Phobius"/>
    </source>
</evidence>
<keyword evidence="9" id="KW-1185">Reference proteome</keyword>
<evidence type="ECO:0000256" key="6">
    <source>
        <dbReference type="ARBA" id="ARBA00023136"/>
    </source>
</evidence>
<evidence type="ECO:0000313" key="9">
    <source>
        <dbReference type="Proteomes" id="UP000006546"/>
    </source>
</evidence>
<accession>F4LLT2</accession>
<dbReference type="STRING" id="906968.Trebr_2317"/>
<dbReference type="GO" id="GO:0015293">
    <property type="term" value="F:symporter activity"/>
    <property type="evidence" value="ECO:0007669"/>
    <property type="project" value="UniProtKB-KW"/>
</dbReference>
<keyword evidence="5 7" id="KW-1133">Transmembrane helix</keyword>
<feature type="transmembrane region" description="Helical" evidence="7">
    <location>
        <begin position="180"/>
        <end position="198"/>
    </location>
</feature>
<evidence type="ECO:0000256" key="1">
    <source>
        <dbReference type="ARBA" id="ARBA00004651"/>
    </source>
</evidence>
<evidence type="ECO:0000256" key="4">
    <source>
        <dbReference type="ARBA" id="ARBA00022692"/>
    </source>
</evidence>
<keyword evidence="4 7" id="KW-0812">Transmembrane</keyword>
<dbReference type="GO" id="GO:0005886">
    <property type="term" value="C:plasma membrane"/>
    <property type="evidence" value="ECO:0007669"/>
    <property type="project" value="UniProtKB-SubCell"/>
</dbReference>
<dbReference type="OrthoDB" id="368112at2"/>
<dbReference type="PANTHER" id="PTHR42865">
    <property type="entry name" value="PROTON/GLUTAMATE-ASPARTATE SYMPORTER"/>
    <property type="match status" value="1"/>
</dbReference>
<feature type="transmembrane region" description="Helical" evidence="7">
    <location>
        <begin position="210"/>
        <end position="232"/>
    </location>
</feature>
<feature type="transmembrane region" description="Helical" evidence="7">
    <location>
        <begin position="43"/>
        <end position="60"/>
    </location>
</feature>
<dbReference type="PANTHER" id="PTHR42865:SF7">
    <property type="entry name" value="PROTON_GLUTAMATE-ASPARTATE SYMPORTER"/>
    <property type="match status" value="1"/>
</dbReference>
<keyword evidence="6 7" id="KW-0472">Membrane</keyword>
<protein>
    <submittedName>
        <fullName evidence="8">Transporter, putative</fullName>
    </submittedName>
</protein>
<dbReference type="Gene3D" id="1.10.3860.10">
    <property type="entry name" value="Sodium:dicarboxylate symporter"/>
    <property type="match status" value="1"/>
</dbReference>
<reference evidence="9" key="1">
    <citation type="submission" date="2011-04" db="EMBL/GenBank/DDBJ databases">
        <title>The complete genome of Treponema brennaborense DSM 12168.</title>
        <authorList>
            <person name="Lucas S."/>
            <person name="Han J."/>
            <person name="Lapidus A."/>
            <person name="Bruce D."/>
            <person name="Goodwin L."/>
            <person name="Pitluck S."/>
            <person name="Peters L."/>
            <person name="Kyrpides N."/>
            <person name="Mavromatis K."/>
            <person name="Ivanova N."/>
            <person name="Mikhailova N."/>
            <person name="Pagani I."/>
            <person name="Teshima H."/>
            <person name="Detter J.C."/>
            <person name="Tapia R."/>
            <person name="Han C."/>
            <person name="Land M."/>
            <person name="Hauser L."/>
            <person name="Markowitz V."/>
            <person name="Cheng J.-F."/>
            <person name="Hugenholtz P."/>
            <person name="Woyke T."/>
            <person name="Wu D."/>
            <person name="Gronow S."/>
            <person name="Wellnitz S."/>
            <person name="Brambilla E."/>
            <person name="Klenk H.-P."/>
            <person name="Eisen J.A."/>
        </authorList>
    </citation>
    <scope>NUCLEOTIDE SEQUENCE [LARGE SCALE GENOMIC DNA]</scope>
    <source>
        <strain evidence="9">DSM 12168 / CIP 105900 / DD5/3</strain>
    </source>
</reference>
<evidence type="ECO:0000256" key="5">
    <source>
        <dbReference type="ARBA" id="ARBA00022989"/>
    </source>
</evidence>
<dbReference type="RefSeq" id="WP_013759427.1">
    <property type="nucleotide sequence ID" value="NC_015500.1"/>
</dbReference>
<dbReference type="HOGENOM" id="CLU_056006_0_0_12"/>
<dbReference type="Proteomes" id="UP000006546">
    <property type="component" value="Chromosome"/>
</dbReference>
<evidence type="ECO:0000313" key="8">
    <source>
        <dbReference type="EMBL" id="AEE17726.1"/>
    </source>
</evidence>
<feature type="transmembrane region" description="Helical" evidence="7">
    <location>
        <begin position="72"/>
        <end position="97"/>
    </location>
</feature>
<dbReference type="eggNOG" id="COG1301">
    <property type="taxonomic scope" value="Bacteria"/>
</dbReference>
<sequence>MKIWIKYLLGIALGITAALVVPFESRNAAAVLSFLTDVSVRFGRYTVLPLLFFSVSVAVCKLRASKRILKPAFLIVSVLAVSVCMLTAVGLLSVLVVRLPRIPITAEKVAEVASIDVQALVRRLFPYSGFEAFLDGAFLLPLFLFAGLAGAGCAVDTAASKSAVTLFDSLSTVAYNVMSFFVDMLAIGMIAIACTWAIDSFAVFASGVYVPLLIMLAADFVLVAFVLYPVLLYALCKGTKPMRVLYASICPILVAFFSGDTNLTLPVAVRHGKESLGIQRKINAVTYPVFSVFARGGSALCTTVCFVVILTSYSSLRISAEDVLWIAGMSCVLSFVLGALPSGGPFVALTVMCTIYGRGFEAGYLLLKPAALLICSFAAAIDAATAMFGSYFVAHKMGMTDHYEVRKFI</sequence>
<dbReference type="InterPro" id="IPR036458">
    <property type="entry name" value="Na:dicarbo_symporter_sf"/>
</dbReference>
<feature type="transmembrane region" description="Helical" evidence="7">
    <location>
        <begin position="370"/>
        <end position="394"/>
    </location>
</feature>
<dbReference type="KEGG" id="tbe:Trebr_2317"/>
<organism evidence="8 9">
    <name type="scientific">Treponema brennaborense (strain DSM 12168 / CIP 105900 / DD5/3)</name>
    <dbReference type="NCBI Taxonomy" id="906968"/>
    <lineage>
        <taxon>Bacteria</taxon>
        <taxon>Pseudomonadati</taxon>
        <taxon>Spirochaetota</taxon>
        <taxon>Spirochaetia</taxon>
        <taxon>Spirochaetales</taxon>
        <taxon>Treponemataceae</taxon>
        <taxon>Treponema</taxon>
    </lineage>
</organism>
<keyword evidence="2" id="KW-0813">Transport</keyword>
<dbReference type="InterPro" id="IPR001991">
    <property type="entry name" value="Na-dicarboxylate_symporter"/>
</dbReference>
<dbReference type="SUPFAM" id="SSF118215">
    <property type="entry name" value="Proton glutamate symport protein"/>
    <property type="match status" value="1"/>
</dbReference>
<comment type="subcellular location">
    <subcellularLocation>
        <location evidence="1">Cell membrane</location>
        <topology evidence="1">Multi-pass membrane protein</topology>
    </subcellularLocation>
</comment>
<feature type="transmembrane region" description="Helical" evidence="7">
    <location>
        <begin position="289"/>
        <end position="311"/>
    </location>
</feature>
<dbReference type="EMBL" id="CP002696">
    <property type="protein sequence ID" value="AEE17726.1"/>
    <property type="molecule type" value="Genomic_DNA"/>
</dbReference>
<feature type="transmembrane region" description="Helical" evidence="7">
    <location>
        <begin position="244"/>
        <end position="269"/>
    </location>
</feature>
<gene>
    <name evidence="8" type="ordered locus">Trebr_2317</name>
</gene>
<evidence type="ECO:0000256" key="2">
    <source>
        <dbReference type="ARBA" id="ARBA00022448"/>
    </source>
</evidence>
<dbReference type="AlphaFoldDB" id="F4LLT2"/>
<name>F4LLT2_TREBD</name>
<keyword evidence="3" id="KW-1003">Cell membrane</keyword>
<feature type="transmembrane region" description="Helical" evidence="7">
    <location>
        <begin position="138"/>
        <end position="159"/>
    </location>
</feature>
<proteinExistence type="predicted"/>
<evidence type="ECO:0000256" key="3">
    <source>
        <dbReference type="ARBA" id="ARBA00022475"/>
    </source>
</evidence>
<dbReference type="Pfam" id="PF00375">
    <property type="entry name" value="SDF"/>
    <property type="match status" value="1"/>
</dbReference>